<accession>A0A6C0B0D9</accession>
<dbReference type="Gene3D" id="1.10.30.50">
    <property type="match status" value="1"/>
</dbReference>
<protein>
    <recommendedName>
        <fullName evidence="1">HNH nuclease domain-containing protein</fullName>
    </recommendedName>
</protein>
<dbReference type="EMBL" id="MN739039">
    <property type="protein sequence ID" value="QHS84998.1"/>
    <property type="molecule type" value="Genomic_DNA"/>
</dbReference>
<dbReference type="GO" id="GO:0008270">
    <property type="term" value="F:zinc ion binding"/>
    <property type="evidence" value="ECO:0007669"/>
    <property type="project" value="InterPro"/>
</dbReference>
<dbReference type="CDD" id="cd00085">
    <property type="entry name" value="HNHc"/>
    <property type="match status" value="1"/>
</dbReference>
<organism evidence="2">
    <name type="scientific">viral metagenome</name>
    <dbReference type="NCBI Taxonomy" id="1070528"/>
    <lineage>
        <taxon>unclassified sequences</taxon>
        <taxon>metagenomes</taxon>
        <taxon>organismal metagenomes</taxon>
    </lineage>
</organism>
<dbReference type="AlphaFoldDB" id="A0A6C0B0D9"/>
<dbReference type="SMART" id="SM00507">
    <property type="entry name" value="HNHc"/>
    <property type="match status" value="1"/>
</dbReference>
<dbReference type="InterPro" id="IPR002711">
    <property type="entry name" value="HNH"/>
</dbReference>
<reference evidence="2" key="1">
    <citation type="journal article" date="2020" name="Nature">
        <title>Giant virus diversity and host interactions through global metagenomics.</title>
        <authorList>
            <person name="Schulz F."/>
            <person name="Roux S."/>
            <person name="Paez-Espino D."/>
            <person name="Jungbluth S."/>
            <person name="Walsh D.A."/>
            <person name="Denef V.J."/>
            <person name="McMahon K.D."/>
            <person name="Konstantinidis K.T."/>
            <person name="Eloe-Fadrosh E.A."/>
            <person name="Kyrpides N.C."/>
            <person name="Woyke T."/>
        </authorList>
    </citation>
    <scope>NUCLEOTIDE SEQUENCE</scope>
    <source>
        <strain evidence="2">GVMAG-M-3300009182-67</strain>
    </source>
</reference>
<dbReference type="InterPro" id="IPR003615">
    <property type="entry name" value="HNH_nuc"/>
</dbReference>
<dbReference type="GO" id="GO:0003676">
    <property type="term" value="F:nucleic acid binding"/>
    <property type="evidence" value="ECO:0007669"/>
    <property type="project" value="InterPro"/>
</dbReference>
<proteinExistence type="predicted"/>
<evidence type="ECO:0000313" key="2">
    <source>
        <dbReference type="EMBL" id="QHS84998.1"/>
    </source>
</evidence>
<feature type="domain" description="HNH nuclease" evidence="1">
    <location>
        <begin position="30"/>
        <end position="79"/>
    </location>
</feature>
<sequence length="117" mass="13098">MNRRVIPAAVRHELMSRKTCANVPGNFAPGCRNYICPMWKSNGGYFDESGFQIDHIVEVTHGGSNEITNLQVLCPSCHAVKTKRCATQSWEFTSDEIDIGRAKMEIGLGKRRRANSQ</sequence>
<dbReference type="GO" id="GO:0004519">
    <property type="term" value="F:endonuclease activity"/>
    <property type="evidence" value="ECO:0007669"/>
    <property type="project" value="InterPro"/>
</dbReference>
<name>A0A6C0B0D9_9ZZZZ</name>
<evidence type="ECO:0000259" key="1">
    <source>
        <dbReference type="SMART" id="SM00507"/>
    </source>
</evidence>
<dbReference type="Pfam" id="PF01844">
    <property type="entry name" value="HNH"/>
    <property type="match status" value="1"/>
</dbReference>